<feature type="domain" description="CpXC" evidence="2">
    <location>
        <begin position="10"/>
        <end position="143"/>
    </location>
</feature>
<comment type="caution">
    <text evidence="3">The sequence shown here is derived from an EMBL/GenBank/DDBJ whole genome shotgun (WGS) entry which is preliminary data.</text>
</comment>
<dbReference type="EMBL" id="NBZD01000001">
    <property type="protein sequence ID" value="PNH19335.1"/>
    <property type="molecule type" value="Genomic_DNA"/>
</dbReference>
<proteinExistence type="predicted"/>
<dbReference type="Proteomes" id="UP000236394">
    <property type="component" value="Unassembled WGS sequence"/>
</dbReference>
<name>A0A2J8B3K9_9FIRM</name>
<evidence type="ECO:0000313" key="4">
    <source>
        <dbReference type="Proteomes" id="UP000236394"/>
    </source>
</evidence>
<evidence type="ECO:0000259" key="2">
    <source>
        <dbReference type="Pfam" id="PF14353"/>
    </source>
</evidence>
<gene>
    <name evidence="3" type="ORF">B7R76_00125</name>
</gene>
<dbReference type="AlphaFoldDB" id="A0A2J8B3K9"/>
<reference evidence="4" key="1">
    <citation type="submission" date="2017-04" db="EMBL/GenBank/DDBJ databases">
        <authorList>
            <person name="Bumgarner R.E."/>
            <person name="Fredricks D.N."/>
            <person name="Srinivasan S."/>
        </authorList>
    </citation>
    <scope>NUCLEOTIDE SEQUENCE [LARGE SCALE GENOMIC DNA]</scope>
    <source>
        <strain evidence="4">KA00405</strain>
    </source>
</reference>
<evidence type="ECO:0000256" key="1">
    <source>
        <dbReference type="SAM" id="MobiDB-lite"/>
    </source>
</evidence>
<sequence length="256" mass="29309">MTKFRQELRQCPYCLNEEKTTVWELIDPNEDPDLRELLLRKELQVFTCSNCGRTFRMVEPLTYIDRKLGFAAYFSPNLQSLFKQGYLRDFNILPDEMLSDVPLHLRQNEAGWRLRLCPDMNSLLEKIHIFTAGLDDRLMEVVKLALAARLLSDEGKRVEMLRFLACNDQEMLFIAQYAPTETENSLDVSAASDDSSDGATAEGTKAEGGKTEELTVARELYVNTERLLGNSLGEDRHWSIIDRGFALRLVAPDKNH</sequence>
<dbReference type="Pfam" id="PF14353">
    <property type="entry name" value="CpXC"/>
    <property type="match status" value="1"/>
</dbReference>
<evidence type="ECO:0000313" key="3">
    <source>
        <dbReference type="EMBL" id="PNH19335.1"/>
    </source>
</evidence>
<dbReference type="RefSeq" id="WP_102892135.1">
    <property type="nucleotide sequence ID" value="NZ_NBZD01000001.1"/>
</dbReference>
<dbReference type="InterPro" id="IPR025682">
    <property type="entry name" value="CpXC_dom"/>
</dbReference>
<accession>A0A2J8B3K9</accession>
<feature type="compositionally biased region" description="Low complexity" evidence="1">
    <location>
        <begin position="187"/>
        <end position="203"/>
    </location>
</feature>
<protein>
    <recommendedName>
        <fullName evidence="2">CpXC domain-containing protein</fullName>
    </recommendedName>
</protein>
<feature type="region of interest" description="Disordered" evidence="1">
    <location>
        <begin position="185"/>
        <end position="210"/>
    </location>
</feature>
<organism evidence="3 4">
    <name type="scientific">Mageeibacillus indolicus</name>
    <dbReference type="NCBI Taxonomy" id="884684"/>
    <lineage>
        <taxon>Bacteria</taxon>
        <taxon>Bacillati</taxon>
        <taxon>Bacillota</taxon>
        <taxon>Clostridia</taxon>
        <taxon>Eubacteriales</taxon>
        <taxon>Oscillospiraceae</taxon>
        <taxon>Mageeibacillus</taxon>
    </lineage>
</organism>